<accession>M1CCP0</accession>
<reference evidence="2" key="2">
    <citation type="submission" date="2015-06" db="UniProtKB">
        <authorList>
            <consortium name="EnsemblPlants"/>
        </authorList>
    </citation>
    <scope>IDENTIFICATION</scope>
    <source>
        <strain evidence="2">DM1-3 516 R44</strain>
    </source>
</reference>
<reference evidence="3" key="1">
    <citation type="journal article" date="2011" name="Nature">
        <title>Genome sequence and analysis of the tuber crop potato.</title>
        <authorList>
            <consortium name="The Potato Genome Sequencing Consortium"/>
        </authorList>
    </citation>
    <scope>NUCLEOTIDE SEQUENCE [LARGE SCALE GENOMIC DNA]</scope>
    <source>
        <strain evidence="3">cv. DM1-3 516 R44</strain>
    </source>
</reference>
<dbReference type="EnsemblPlants" id="PGSC0003DMT400064635">
    <property type="protein sequence ID" value="PGSC0003DMT400064635"/>
    <property type="gene ID" value="PGSC0003DMG400025113"/>
</dbReference>
<protein>
    <recommendedName>
        <fullName evidence="1">FBD domain-containing protein</fullName>
    </recommendedName>
</protein>
<keyword evidence="3" id="KW-1185">Reference proteome</keyword>
<dbReference type="AlphaFoldDB" id="M1CCP0"/>
<proteinExistence type="predicted"/>
<dbReference type="PaxDb" id="4113-PGSC0003DMT400064635"/>
<organism evidence="2 3">
    <name type="scientific">Solanum tuberosum</name>
    <name type="common">Potato</name>
    <dbReference type="NCBI Taxonomy" id="4113"/>
    <lineage>
        <taxon>Eukaryota</taxon>
        <taxon>Viridiplantae</taxon>
        <taxon>Streptophyta</taxon>
        <taxon>Embryophyta</taxon>
        <taxon>Tracheophyta</taxon>
        <taxon>Spermatophyta</taxon>
        <taxon>Magnoliopsida</taxon>
        <taxon>eudicotyledons</taxon>
        <taxon>Gunneridae</taxon>
        <taxon>Pentapetalae</taxon>
        <taxon>asterids</taxon>
        <taxon>lamiids</taxon>
        <taxon>Solanales</taxon>
        <taxon>Solanaceae</taxon>
        <taxon>Solanoideae</taxon>
        <taxon>Solaneae</taxon>
        <taxon>Solanum</taxon>
    </lineage>
</organism>
<dbReference type="InParanoid" id="M1CCP0"/>
<dbReference type="SMART" id="SM00579">
    <property type="entry name" value="FBD"/>
    <property type="match status" value="1"/>
</dbReference>
<sequence>MGNIIFLHLKNVPLLSKVSYEPTEFSVEVEHDVGKIFESIPALENLCWNHEYVQEAVDDIPASFSDMTFNQLRTVKIYDVTGATAEMKLIKVLLAKSPALVRMVIKPCEMEDKKSFKVLAETTKFPRASSKAEVVYSVD</sequence>
<dbReference type="Proteomes" id="UP000011115">
    <property type="component" value="Unassembled WGS sequence"/>
</dbReference>
<evidence type="ECO:0000259" key="1">
    <source>
        <dbReference type="SMART" id="SM00579"/>
    </source>
</evidence>
<feature type="domain" description="FBD" evidence="1">
    <location>
        <begin position="65"/>
        <end position="137"/>
    </location>
</feature>
<dbReference type="HOGENOM" id="CLU_1848631_0_0_1"/>
<evidence type="ECO:0000313" key="2">
    <source>
        <dbReference type="EnsemblPlants" id="PGSC0003DMT400064635"/>
    </source>
</evidence>
<dbReference type="InterPro" id="IPR006566">
    <property type="entry name" value="FBD"/>
</dbReference>
<dbReference type="Gramene" id="PGSC0003DMT400064635">
    <property type="protein sequence ID" value="PGSC0003DMT400064635"/>
    <property type="gene ID" value="PGSC0003DMG400025113"/>
</dbReference>
<name>M1CCP0_SOLTU</name>
<evidence type="ECO:0000313" key="3">
    <source>
        <dbReference type="Proteomes" id="UP000011115"/>
    </source>
</evidence>
<dbReference type="OMA" id="CEMEDKK"/>